<dbReference type="InterPro" id="IPR036249">
    <property type="entry name" value="Thioredoxin-like_sf"/>
</dbReference>
<gene>
    <name evidence="3" type="ORF">IQ260_14330</name>
</gene>
<evidence type="ECO:0000259" key="2">
    <source>
        <dbReference type="PROSITE" id="PS51352"/>
    </source>
</evidence>
<organism evidence="3 4">
    <name type="scientific">Leptolyngbya cf. ectocarpi LEGE 11479</name>
    <dbReference type="NCBI Taxonomy" id="1828722"/>
    <lineage>
        <taxon>Bacteria</taxon>
        <taxon>Bacillati</taxon>
        <taxon>Cyanobacteriota</taxon>
        <taxon>Cyanophyceae</taxon>
        <taxon>Leptolyngbyales</taxon>
        <taxon>Leptolyngbyaceae</taxon>
        <taxon>Leptolyngbya group</taxon>
        <taxon>Leptolyngbya</taxon>
    </lineage>
</organism>
<dbReference type="Gene3D" id="3.40.30.10">
    <property type="entry name" value="Glutaredoxin"/>
    <property type="match status" value="1"/>
</dbReference>
<dbReference type="GO" id="GO:0010190">
    <property type="term" value="P:cytochrome b6f complex assembly"/>
    <property type="evidence" value="ECO:0007669"/>
    <property type="project" value="TreeGrafter"/>
</dbReference>
<dbReference type="PANTHER" id="PTHR47353:SF1">
    <property type="entry name" value="THIOREDOXIN-LIKE PROTEIN HCF164, CHLOROPLASTIC"/>
    <property type="match status" value="1"/>
</dbReference>
<dbReference type="RefSeq" id="WP_193993787.1">
    <property type="nucleotide sequence ID" value="NZ_JADEXP010000121.1"/>
</dbReference>
<sequence length="159" mass="17187">MVSTTQEGSTNPLTKLVAVTIAVIAAILVTFLITRPAATATSFTPLSGLITLKSMATEAMPYEDAISSPNPTLIEFYADWCTTCQGMATTMVDLHQQYGATINFVMLDIDDPQWATQVSDYGASGVPQFTLLDAHQNEIKTWVGKVPKPVFAHVFDQLG</sequence>
<keyword evidence="4" id="KW-1185">Reference proteome</keyword>
<dbReference type="SUPFAM" id="SSF52833">
    <property type="entry name" value="Thioredoxin-like"/>
    <property type="match status" value="1"/>
</dbReference>
<dbReference type="PROSITE" id="PS51352">
    <property type="entry name" value="THIOREDOXIN_2"/>
    <property type="match status" value="1"/>
</dbReference>
<name>A0A928ZUR5_LEPEC</name>
<keyword evidence="1" id="KW-0472">Membrane</keyword>
<dbReference type="AlphaFoldDB" id="A0A928ZUR5"/>
<accession>A0A928ZUR5</accession>
<dbReference type="EMBL" id="JADEXP010000121">
    <property type="protein sequence ID" value="MBE9067828.1"/>
    <property type="molecule type" value="Genomic_DNA"/>
</dbReference>
<reference evidence="3" key="1">
    <citation type="submission" date="2020-10" db="EMBL/GenBank/DDBJ databases">
        <authorList>
            <person name="Castelo-Branco R."/>
            <person name="Eusebio N."/>
            <person name="Adriana R."/>
            <person name="Vieira A."/>
            <person name="Brugerolle De Fraissinette N."/>
            <person name="Rezende De Castro R."/>
            <person name="Schneider M.P."/>
            <person name="Vasconcelos V."/>
            <person name="Leao P.N."/>
        </authorList>
    </citation>
    <scope>NUCLEOTIDE SEQUENCE</scope>
    <source>
        <strain evidence="3">LEGE 11479</strain>
    </source>
</reference>
<keyword evidence="1" id="KW-1133">Transmembrane helix</keyword>
<dbReference type="Pfam" id="PF00085">
    <property type="entry name" value="Thioredoxin"/>
    <property type="match status" value="1"/>
</dbReference>
<keyword evidence="1" id="KW-0812">Transmembrane</keyword>
<proteinExistence type="predicted"/>
<dbReference type="Proteomes" id="UP000615026">
    <property type="component" value="Unassembled WGS sequence"/>
</dbReference>
<evidence type="ECO:0000313" key="3">
    <source>
        <dbReference type="EMBL" id="MBE9067828.1"/>
    </source>
</evidence>
<dbReference type="InterPro" id="IPR044241">
    <property type="entry name" value="TxlA/HCF164"/>
</dbReference>
<feature type="transmembrane region" description="Helical" evidence="1">
    <location>
        <begin position="12"/>
        <end position="33"/>
    </location>
</feature>
<dbReference type="InterPro" id="IPR017937">
    <property type="entry name" value="Thioredoxin_CS"/>
</dbReference>
<comment type="caution">
    <text evidence="3">The sequence shown here is derived from an EMBL/GenBank/DDBJ whole genome shotgun (WGS) entry which is preliminary data.</text>
</comment>
<dbReference type="InterPro" id="IPR013766">
    <property type="entry name" value="Thioredoxin_domain"/>
</dbReference>
<dbReference type="PROSITE" id="PS00194">
    <property type="entry name" value="THIOREDOXIN_1"/>
    <property type="match status" value="1"/>
</dbReference>
<feature type="domain" description="Thioredoxin" evidence="2">
    <location>
        <begin position="31"/>
        <end position="159"/>
    </location>
</feature>
<dbReference type="GO" id="GO:0016671">
    <property type="term" value="F:oxidoreductase activity, acting on a sulfur group of donors, disulfide as acceptor"/>
    <property type="evidence" value="ECO:0007669"/>
    <property type="project" value="TreeGrafter"/>
</dbReference>
<protein>
    <submittedName>
        <fullName evidence="3">Thiol:disulfide interchange protein</fullName>
    </submittedName>
</protein>
<evidence type="ECO:0000313" key="4">
    <source>
        <dbReference type="Proteomes" id="UP000615026"/>
    </source>
</evidence>
<dbReference type="PANTHER" id="PTHR47353">
    <property type="entry name" value="THIOREDOXIN-LIKE PROTEIN HCF164, CHLOROPLASTIC"/>
    <property type="match status" value="1"/>
</dbReference>
<evidence type="ECO:0000256" key="1">
    <source>
        <dbReference type="SAM" id="Phobius"/>
    </source>
</evidence>